<accession>A0A5S4GNI2</accession>
<dbReference type="Pfam" id="PF04909">
    <property type="entry name" value="Amidohydro_2"/>
    <property type="match status" value="1"/>
</dbReference>
<evidence type="ECO:0000313" key="3">
    <source>
        <dbReference type="Proteomes" id="UP000306628"/>
    </source>
</evidence>
<dbReference type="AlphaFoldDB" id="A0A5S4GNI2"/>
<gene>
    <name evidence="2" type="ORF">ETD85_16620</name>
</gene>
<dbReference type="EMBL" id="VCKX01000044">
    <property type="protein sequence ID" value="TMR34453.1"/>
    <property type="molecule type" value="Genomic_DNA"/>
</dbReference>
<dbReference type="Proteomes" id="UP000306628">
    <property type="component" value="Unassembled WGS sequence"/>
</dbReference>
<organism evidence="2 3">
    <name type="scientific">Nonomuraea zeae</name>
    <dbReference type="NCBI Taxonomy" id="1642303"/>
    <lineage>
        <taxon>Bacteria</taxon>
        <taxon>Bacillati</taxon>
        <taxon>Actinomycetota</taxon>
        <taxon>Actinomycetes</taxon>
        <taxon>Streptosporangiales</taxon>
        <taxon>Streptosporangiaceae</taxon>
        <taxon>Nonomuraea</taxon>
    </lineage>
</organism>
<reference evidence="2 3" key="1">
    <citation type="submission" date="2019-05" db="EMBL/GenBank/DDBJ databases">
        <title>Draft genome sequence of Nonomuraea zeae DSM 100528.</title>
        <authorList>
            <person name="Saricaoglu S."/>
            <person name="Isik K."/>
        </authorList>
    </citation>
    <scope>NUCLEOTIDE SEQUENCE [LARGE SCALE GENOMIC DNA]</scope>
    <source>
        <strain evidence="2 3">DSM 100528</strain>
    </source>
</reference>
<feature type="domain" description="Amidohydrolase-related" evidence="1">
    <location>
        <begin position="17"/>
        <end position="238"/>
    </location>
</feature>
<keyword evidence="3" id="KW-1185">Reference proteome</keyword>
<dbReference type="Gene3D" id="3.20.20.140">
    <property type="entry name" value="Metal-dependent hydrolases"/>
    <property type="match status" value="1"/>
</dbReference>
<dbReference type="SUPFAM" id="SSF51556">
    <property type="entry name" value="Metallo-dependent hydrolases"/>
    <property type="match status" value="1"/>
</dbReference>
<protein>
    <recommendedName>
        <fullName evidence="1">Amidohydrolase-related domain-containing protein</fullName>
    </recommendedName>
</protein>
<dbReference type="InterPro" id="IPR032466">
    <property type="entry name" value="Metal_Hydrolase"/>
</dbReference>
<dbReference type="GO" id="GO:0016787">
    <property type="term" value="F:hydrolase activity"/>
    <property type="evidence" value="ECO:0007669"/>
    <property type="project" value="InterPro"/>
</dbReference>
<evidence type="ECO:0000259" key="1">
    <source>
        <dbReference type="Pfam" id="PF04909"/>
    </source>
</evidence>
<dbReference type="OrthoDB" id="3690969at2"/>
<name>A0A5S4GNI2_9ACTN</name>
<dbReference type="InterPro" id="IPR006680">
    <property type="entry name" value="Amidohydro-rel"/>
</dbReference>
<sequence>MIGRFMLIDADAMLGRYPRRDVGTGSITEALDRMDRFGIAEAVVSHTLSWLHDPATGNRELLGLVSGQPRLRPCWVMLPGTCGETGTPAEFVRAALESGVCAVRAYPADHGYDLAGADCAAMLAAIAEAGLPLLMDAAQTGWPAVESVATAHPELRIVIGAIGYRQLRQVAGVLARTANVYLGLANLSSHCGLEWLVERYGARRLVFGTGAPVRDPAEAVTRLLWAELDDGAVAAIGAGTLQGLLPVGAA</sequence>
<proteinExistence type="predicted"/>
<evidence type="ECO:0000313" key="2">
    <source>
        <dbReference type="EMBL" id="TMR34453.1"/>
    </source>
</evidence>
<comment type="caution">
    <text evidence="2">The sequence shown here is derived from an EMBL/GenBank/DDBJ whole genome shotgun (WGS) entry which is preliminary data.</text>
</comment>